<evidence type="ECO:0000256" key="3">
    <source>
        <dbReference type="ARBA" id="ARBA00023157"/>
    </source>
</evidence>
<feature type="domain" description="Thioredoxin" evidence="5">
    <location>
        <begin position="336"/>
        <end position="476"/>
    </location>
</feature>
<dbReference type="InterPro" id="IPR050553">
    <property type="entry name" value="Thioredoxin_ResA/DsbE_sf"/>
</dbReference>
<dbReference type="AlphaFoldDB" id="A0A1G7PZT0"/>
<reference evidence="7" key="1">
    <citation type="submission" date="2016-10" db="EMBL/GenBank/DDBJ databases">
        <authorList>
            <person name="Varghese N."/>
            <person name="Submissions S."/>
        </authorList>
    </citation>
    <scope>NUCLEOTIDE SEQUENCE [LARGE SCALE GENOMIC DNA]</scope>
    <source>
        <strain evidence="7">DSM 25329</strain>
    </source>
</reference>
<evidence type="ECO:0000259" key="5">
    <source>
        <dbReference type="PROSITE" id="PS51352"/>
    </source>
</evidence>
<dbReference type="InterPro" id="IPR013740">
    <property type="entry name" value="Redoxin"/>
</dbReference>
<name>A0A1G7PZT0_9BACT</name>
<protein>
    <submittedName>
        <fullName evidence="6">Peroxiredoxin</fullName>
    </submittedName>
</protein>
<dbReference type="STRING" id="659014.SAMN04487996_113160"/>
<dbReference type="Pfam" id="PF08534">
    <property type="entry name" value="Redoxin"/>
    <property type="match status" value="1"/>
</dbReference>
<dbReference type="PROSITE" id="PS51352">
    <property type="entry name" value="THIOREDOXIN_2"/>
    <property type="match status" value="1"/>
</dbReference>
<dbReference type="SUPFAM" id="SSF52833">
    <property type="entry name" value="Thioredoxin-like"/>
    <property type="match status" value="1"/>
</dbReference>
<dbReference type="OrthoDB" id="6399635at2"/>
<keyword evidence="7" id="KW-1185">Reference proteome</keyword>
<proteinExistence type="predicted"/>
<evidence type="ECO:0000256" key="2">
    <source>
        <dbReference type="ARBA" id="ARBA00022748"/>
    </source>
</evidence>
<dbReference type="PANTHER" id="PTHR42852">
    <property type="entry name" value="THIOL:DISULFIDE INTERCHANGE PROTEIN DSBE"/>
    <property type="match status" value="1"/>
</dbReference>
<dbReference type="InterPro" id="IPR013766">
    <property type="entry name" value="Thioredoxin_domain"/>
</dbReference>
<dbReference type="EMBL" id="FNAN01000013">
    <property type="protein sequence ID" value="SDF90870.1"/>
    <property type="molecule type" value="Genomic_DNA"/>
</dbReference>
<sequence>MALLRTLIGIAGCLILACSISFGQDSLPYDFKGTANLKVAFTNSSSGKIISIFTHKLFPNQEVRLNDTIPAGSGSRNYELPVGAPQEVILRTSGREITLLLVPGSALVCNLDFNDLSKISFASSDTIVAINNYLAEKDLSVKVPINTRRNTAVHKAKNLQELSLIIKQLYHEEFLFFNNNKHKLPKWYERHEYWNIRYNDACLRLNSIAQRALSKNTKEAIPANYFKFLDSLEVKSPEAKYSNHYYLFLYELFNKRMNDAGIAAGAGFLDYQISQANKELSGEVLDFFKAFIIQITFNHYKQEVATDYIKNNKNIFYNSLWLNELNTYFKSKDNRAAVGKTPPGFALADITDSLISLKSLKGNVIVLSFWFAGCKPCIEEFPAENALAEKFKNQPVRIVSVCVNTSEAVWKQWSERFALKTTNLWANAAWEKTITDKYDLAVFPKYVLIDRDYKIVEMNAERPSKGLEQQITSLLAN</sequence>
<keyword evidence="4" id="KW-0676">Redox-active center</keyword>
<comment type="subcellular location">
    <subcellularLocation>
        <location evidence="1">Cell envelope</location>
    </subcellularLocation>
</comment>
<evidence type="ECO:0000313" key="6">
    <source>
        <dbReference type="EMBL" id="SDF90870.1"/>
    </source>
</evidence>
<dbReference type="Gene3D" id="3.40.30.10">
    <property type="entry name" value="Glutaredoxin"/>
    <property type="match status" value="1"/>
</dbReference>
<dbReference type="PROSITE" id="PS51257">
    <property type="entry name" value="PROKAR_LIPOPROTEIN"/>
    <property type="match status" value="1"/>
</dbReference>
<accession>A0A1G7PZT0</accession>
<evidence type="ECO:0000256" key="1">
    <source>
        <dbReference type="ARBA" id="ARBA00004196"/>
    </source>
</evidence>
<dbReference type="GO" id="GO:0030313">
    <property type="term" value="C:cell envelope"/>
    <property type="evidence" value="ECO:0007669"/>
    <property type="project" value="UniProtKB-SubCell"/>
</dbReference>
<dbReference type="Proteomes" id="UP000198748">
    <property type="component" value="Unassembled WGS sequence"/>
</dbReference>
<evidence type="ECO:0000256" key="4">
    <source>
        <dbReference type="ARBA" id="ARBA00023284"/>
    </source>
</evidence>
<gene>
    <name evidence="6" type="ORF">SAMN04487996_113160</name>
</gene>
<organism evidence="6 7">
    <name type="scientific">Dyadobacter soli</name>
    <dbReference type="NCBI Taxonomy" id="659014"/>
    <lineage>
        <taxon>Bacteria</taxon>
        <taxon>Pseudomonadati</taxon>
        <taxon>Bacteroidota</taxon>
        <taxon>Cytophagia</taxon>
        <taxon>Cytophagales</taxon>
        <taxon>Spirosomataceae</taxon>
        <taxon>Dyadobacter</taxon>
    </lineage>
</organism>
<keyword evidence="2" id="KW-0201">Cytochrome c-type biogenesis</keyword>
<dbReference type="InterPro" id="IPR036249">
    <property type="entry name" value="Thioredoxin-like_sf"/>
</dbReference>
<dbReference type="CDD" id="cd02966">
    <property type="entry name" value="TlpA_like_family"/>
    <property type="match status" value="1"/>
</dbReference>
<dbReference type="PANTHER" id="PTHR42852:SF6">
    <property type="entry name" value="THIOL:DISULFIDE INTERCHANGE PROTEIN DSBE"/>
    <property type="match status" value="1"/>
</dbReference>
<dbReference type="GO" id="GO:0017004">
    <property type="term" value="P:cytochrome complex assembly"/>
    <property type="evidence" value="ECO:0007669"/>
    <property type="project" value="UniProtKB-KW"/>
</dbReference>
<evidence type="ECO:0000313" key="7">
    <source>
        <dbReference type="Proteomes" id="UP000198748"/>
    </source>
</evidence>
<dbReference type="GO" id="GO:0016491">
    <property type="term" value="F:oxidoreductase activity"/>
    <property type="evidence" value="ECO:0007669"/>
    <property type="project" value="InterPro"/>
</dbReference>
<keyword evidence="3" id="KW-1015">Disulfide bond</keyword>